<proteinExistence type="predicted"/>
<sequence length="151" mass="17000">MPNALEIDSSHQWPMHRDDIWRSRIYSSSQSQHTFSEQPWENPFDMRTDRELGLIESVGINAFTRPVSVDYSNPRSLVGPPPSPIPRIDSPFERGRPYYTPSPQNVFFPYYPPADADSGPEPPKTRITATSLPSPTSPFLPSNTLEASLSP</sequence>
<name>A0A6A6RKG5_9PLEO</name>
<evidence type="ECO:0000313" key="3">
    <source>
        <dbReference type="Proteomes" id="UP000799753"/>
    </source>
</evidence>
<protein>
    <submittedName>
        <fullName evidence="2">Uncharacterized protein</fullName>
    </submittedName>
</protein>
<feature type="region of interest" description="Disordered" evidence="1">
    <location>
        <begin position="110"/>
        <end position="151"/>
    </location>
</feature>
<evidence type="ECO:0000256" key="1">
    <source>
        <dbReference type="SAM" id="MobiDB-lite"/>
    </source>
</evidence>
<dbReference type="Proteomes" id="UP000799753">
    <property type="component" value="Unassembled WGS sequence"/>
</dbReference>
<accession>A0A6A6RKG5</accession>
<gene>
    <name evidence="2" type="ORF">P280DRAFT_191142</name>
</gene>
<keyword evidence="3" id="KW-1185">Reference proteome</keyword>
<dbReference type="EMBL" id="MU006805">
    <property type="protein sequence ID" value="KAF2635567.1"/>
    <property type="molecule type" value="Genomic_DNA"/>
</dbReference>
<organism evidence="2 3">
    <name type="scientific">Massarina eburnea CBS 473.64</name>
    <dbReference type="NCBI Taxonomy" id="1395130"/>
    <lineage>
        <taxon>Eukaryota</taxon>
        <taxon>Fungi</taxon>
        <taxon>Dikarya</taxon>
        <taxon>Ascomycota</taxon>
        <taxon>Pezizomycotina</taxon>
        <taxon>Dothideomycetes</taxon>
        <taxon>Pleosporomycetidae</taxon>
        <taxon>Pleosporales</taxon>
        <taxon>Massarineae</taxon>
        <taxon>Massarinaceae</taxon>
        <taxon>Massarina</taxon>
    </lineage>
</organism>
<evidence type="ECO:0000313" key="2">
    <source>
        <dbReference type="EMBL" id="KAF2635567.1"/>
    </source>
</evidence>
<reference evidence="2" key="1">
    <citation type="journal article" date="2020" name="Stud. Mycol.">
        <title>101 Dothideomycetes genomes: a test case for predicting lifestyles and emergence of pathogens.</title>
        <authorList>
            <person name="Haridas S."/>
            <person name="Albert R."/>
            <person name="Binder M."/>
            <person name="Bloem J."/>
            <person name="Labutti K."/>
            <person name="Salamov A."/>
            <person name="Andreopoulos B."/>
            <person name="Baker S."/>
            <person name="Barry K."/>
            <person name="Bills G."/>
            <person name="Bluhm B."/>
            <person name="Cannon C."/>
            <person name="Castanera R."/>
            <person name="Culley D."/>
            <person name="Daum C."/>
            <person name="Ezra D."/>
            <person name="Gonzalez J."/>
            <person name="Henrissat B."/>
            <person name="Kuo A."/>
            <person name="Liang C."/>
            <person name="Lipzen A."/>
            <person name="Lutzoni F."/>
            <person name="Magnuson J."/>
            <person name="Mondo S."/>
            <person name="Nolan M."/>
            <person name="Ohm R."/>
            <person name="Pangilinan J."/>
            <person name="Park H.-J."/>
            <person name="Ramirez L."/>
            <person name="Alfaro M."/>
            <person name="Sun H."/>
            <person name="Tritt A."/>
            <person name="Yoshinaga Y."/>
            <person name="Zwiers L.-H."/>
            <person name="Turgeon B."/>
            <person name="Goodwin S."/>
            <person name="Spatafora J."/>
            <person name="Crous P."/>
            <person name="Grigoriev I."/>
        </authorList>
    </citation>
    <scope>NUCLEOTIDE SEQUENCE</scope>
    <source>
        <strain evidence="2">CBS 473.64</strain>
    </source>
</reference>
<feature type="compositionally biased region" description="Low complexity" evidence="1">
    <location>
        <begin position="128"/>
        <end position="145"/>
    </location>
</feature>
<dbReference type="OrthoDB" id="6363363at2759"/>
<dbReference type="AlphaFoldDB" id="A0A6A6RKG5"/>
<feature type="region of interest" description="Disordered" evidence="1">
    <location>
        <begin position="70"/>
        <end position="96"/>
    </location>
</feature>